<accession>A0ACB7Y8N4</accession>
<comment type="caution">
    <text evidence="1">The sequence shown here is derived from an EMBL/GenBank/DDBJ whole genome shotgun (WGS) entry which is preliminary data.</text>
</comment>
<organism evidence="1 2">
    <name type="scientific">Vaccinium darrowii</name>
    <dbReference type="NCBI Taxonomy" id="229202"/>
    <lineage>
        <taxon>Eukaryota</taxon>
        <taxon>Viridiplantae</taxon>
        <taxon>Streptophyta</taxon>
        <taxon>Embryophyta</taxon>
        <taxon>Tracheophyta</taxon>
        <taxon>Spermatophyta</taxon>
        <taxon>Magnoliopsida</taxon>
        <taxon>eudicotyledons</taxon>
        <taxon>Gunneridae</taxon>
        <taxon>Pentapetalae</taxon>
        <taxon>asterids</taxon>
        <taxon>Ericales</taxon>
        <taxon>Ericaceae</taxon>
        <taxon>Vaccinioideae</taxon>
        <taxon>Vaccinieae</taxon>
        <taxon>Vaccinium</taxon>
    </lineage>
</organism>
<proteinExistence type="predicted"/>
<evidence type="ECO:0000313" key="1">
    <source>
        <dbReference type="EMBL" id="KAH7849686.1"/>
    </source>
</evidence>
<sequence>MRLDHIVGSSLNPNYFTTIVRAIPSSPEESWSDSVKNFFTNYHPASYLSHQMVYRSGRVQKPMNDESKMIKGTSTEQLGTYLSRGLCGGKAHSFKVLSSEPESVGSQDVIANPDLRDKECAAALVFFKTRNEALIASQVLQSATPMSWVTDLAPEPHDVYWKNLCIPFWQLWLRRIAMRVASIVFTILFMQVHDPSDNRVPSQCRTDVVSATFFMTYIMTSGWTSLAFEIMQPCALVCNFFYKYILRKKDEPSNGTLSFPYHTEIPRLLLFGCVGFTYSPTAPLILPFLVVYFYLASVVYRNQILNVYVTKYQSGGQFWPMIHNTTIFSLVVTQVISIGVFGLKRLPVAAGLTTLLIPLTLLFSEYCRQRFHPVFKDNIAAQVLITMDRIDEQCGSMEVIHKQLPSAYFQFASTANELRKSVSLNLCNDGDDVSICVPEDLNPGFVNPTLVKAQYFASKHAT</sequence>
<keyword evidence="2" id="KW-1185">Reference proteome</keyword>
<protein>
    <submittedName>
        <fullName evidence="1">Uncharacterized protein</fullName>
    </submittedName>
</protein>
<gene>
    <name evidence="1" type="ORF">Vadar_021505</name>
</gene>
<dbReference type="EMBL" id="CM037157">
    <property type="protein sequence ID" value="KAH7849686.1"/>
    <property type="molecule type" value="Genomic_DNA"/>
</dbReference>
<reference evidence="1 2" key="1">
    <citation type="journal article" date="2021" name="Hortic Res">
        <title>High-quality reference genome and annotation aids understanding of berry development for evergreen blueberry (Vaccinium darrowii).</title>
        <authorList>
            <person name="Yu J."/>
            <person name="Hulse-Kemp A.M."/>
            <person name="Babiker E."/>
            <person name="Staton M."/>
        </authorList>
    </citation>
    <scope>NUCLEOTIDE SEQUENCE [LARGE SCALE GENOMIC DNA]</scope>
    <source>
        <strain evidence="2">cv. NJ 8807/NJ 8810</strain>
        <tissue evidence="1">Young leaf</tissue>
    </source>
</reference>
<dbReference type="Proteomes" id="UP000828048">
    <property type="component" value="Chromosome 7"/>
</dbReference>
<name>A0ACB7Y8N4_9ERIC</name>
<evidence type="ECO:0000313" key="2">
    <source>
        <dbReference type="Proteomes" id="UP000828048"/>
    </source>
</evidence>